<protein>
    <submittedName>
        <fullName evidence="1">DUF4250 domain-containing protein</fullName>
    </submittedName>
</protein>
<dbReference type="Pfam" id="PF14056">
    <property type="entry name" value="DUF4250"/>
    <property type="match status" value="1"/>
</dbReference>
<name>A0AA41W6C5_9GAMM</name>
<accession>A0AA41W6C5</accession>
<proteinExistence type="predicted"/>
<dbReference type="EMBL" id="JAMQGP010000003">
    <property type="protein sequence ID" value="MCM2679655.1"/>
    <property type="molecule type" value="Genomic_DNA"/>
</dbReference>
<comment type="caution">
    <text evidence="1">The sequence shown here is derived from an EMBL/GenBank/DDBJ whole genome shotgun (WGS) entry which is preliminary data.</text>
</comment>
<organism evidence="1 2">
    <name type="scientific">Echinimonas agarilytica</name>
    <dbReference type="NCBI Taxonomy" id="1215918"/>
    <lineage>
        <taxon>Bacteria</taxon>
        <taxon>Pseudomonadati</taxon>
        <taxon>Pseudomonadota</taxon>
        <taxon>Gammaproteobacteria</taxon>
        <taxon>Alteromonadales</taxon>
        <taxon>Echinimonadaceae</taxon>
        <taxon>Echinimonas</taxon>
    </lineage>
</organism>
<evidence type="ECO:0000313" key="2">
    <source>
        <dbReference type="Proteomes" id="UP001165393"/>
    </source>
</evidence>
<gene>
    <name evidence="1" type="ORF">NAF29_08240</name>
</gene>
<reference evidence="1 2" key="1">
    <citation type="journal article" date="2013" name="Antonie Van Leeuwenhoek">
        <title>Echinimonas agarilytica gen. nov., sp. nov., a new gammaproteobacterium isolated from the sea urchin Strongylocentrotus intermedius.</title>
        <authorList>
            <person name="Nedashkovskaya O.I."/>
            <person name="Stenkova A.M."/>
            <person name="Zhukova N.V."/>
            <person name="Van Trappen S."/>
            <person name="Lee J.S."/>
            <person name="Kim S.B."/>
        </authorList>
    </citation>
    <scope>NUCLEOTIDE SEQUENCE [LARGE SCALE GENOMIC DNA]</scope>
    <source>
        <strain evidence="1 2">KMM 6351</strain>
    </source>
</reference>
<dbReference type="AlphaFoldDB" id="A0AA41W6C5"/>
<dbReference type="RefSeq" id="WP_251261099.1">
    <property type="nucleotide sequence ID" value="NZ_JAMQGP010000003.1"/>
</dbReference>
<dbReference type="Proteomes" id="UP001165393">
    <property type="component" value="Unassembled WGS sequence"/>
</dbReference>
<evidence type="ECO:0000313" key="1">
    <source>
        <dbReference type="EMBL" id="MCM2679655.1"/>
    </source>
</evidence>
<sequence length="64" mass="7435">MQLSKRQLDTMDAFMLLSMVNMKLRDEYNSLDSLCSSCDIPKSALKVKMGSIDMEYYPDSNQFR</sequence>
<keyword evidence="2" id="KW-1185">Reference proteome</keyword>
<dbReference type="InterPro" id="IPR025346">
    <property type="entry name" value="DUF4250"/>
</dbReference>